<feature type="signal peptide" evidence="6">
    <location>
        <begin position="1"/>
        <end position="33"/>
    </location>
</feature>
<dbReference type="InterPro" id="IPR050546">
    <property type="entry name" value="Glycosyl_Hydrlase_16"/>
</dbReference>
<evidence type="ECO:0000259" key="7">
    <source>
        <dbReference type="PROSITE" id="PS51762"/>
    </source>
</evidence>
<evidence type="ECO:0000256" key="3">
    <source>
        <dbReference type="ARBA" id="ARBA00022737"/>
    </source>
</evidence>
<keyword evidence="2 6" id="KW-0732">Signal</keyword>
<dbReference type="Gene3D" id="2.60.40.2030">
    <property type="match status" value="1"/>
</dbReference>
<comment type="caution">
    <text evidence="8">The sequence shown here is derived from an EMBL/GenBank/DDBJ whole genome shotgun (WGS) entry which is preliminary data.</text>
</comment>
<feature type="compositionally biased region" description="Basic and acidic residues" evidence="5">
    <location>
        <begin position="454"/>
        <end position="464"/>
    </location>
</feature>
<dbReference type="SUPFAM" id="SSF141072">
    <property type="entry name" value="CalX-like"/>
    <property type="match status" value="1"/>
</dbReference>
<dbReference type="Gene3D" id="2.60.120.200">
    <property type="match status" value="1"/>
</dbReference>
<evidence type="ECO:0000313" key="9">
    <source>
        <dbReference type="Proteomes" id="UP000280726"/>
    </source>
</evidence>
<evidence type="ECO:0000256" key="1">
    <source>
        <dbReference type="ARBA" id="ARBA00006865"/>
    </source>
</evidence>
<dbReference type="RefSeq" id="WP_170175154.1">
    <property type="nucleotide sequence ID" value="NZ_RKRA01000001.1"/>
</dbReference>
<dbReference type="SMART" id="SM00237">
    <property type="entry name" value="Calx_beta"/>
    <property type="match status" value="1"/>
</dbReference>
<reference evidence="8 9" key="1">
    <citation type="submission" date="2018-11" db="EMBL/GenBank/DDBJ databases">
        <title>Sequencing the genomes of 1000 actinobacteria strains.</title>
        <authorList>
            <person name="Klenk H.-P."/>
        </authorList>
    </citation>
    <scope>NUCLEOTIDE SEQUENCE [LARGE SCALE GENOMIC DNA]</scope>
    <source>
        <strain evidence="8 9">DSM 14418</strain>
    </source>
</reference>
<dbReference type="PROSITE" id="PS51762">
    <property type="entry name" value="GH16_2"/>
    <property type="match status" value="1"/>
</dbReference>
<dbReference type="InterPro" id="IPR038081">
    <property type="entry name" value="CalX-like_sf"/>
</dbReference>
<proteinExistence type="inferred from homology"/>
<evidence type="ECO:0000256" key="4">
    <source>
        <dbReference type="ARBA" id="ARBA00022837"/>
    </source>
</evidence>
<accession>A0A3N4ZJP6</accession>
<evidence type="ECO:0000256" key="5">
    <source>
        <dbReference type="SAM" id="MobiDB-lite"/>
    </source>
</evidence>
<dbReference type="Gene3D" id="2.60.120.260">
    <property type="entry name" value="Galactose-binding domain-like"/>
    <property type="match status" value="1"/>
</dbReference>
<dbReference type="PANTHER" id="PTHR10963">
    <property type="entry name" value="GLYCOSYL HYDROLASE-RELATED"/>
    <property type="match status" value="1"/>
</dbReference>
<dbReference type="InterPro" id="IPR008979">
    <property type="entry name" value="Galactose-bd-like_sf"/>
</dbReference>
<dbReference type="GO" id="GO:0016020">
    <property type="term" value="C:membrane"/>
    <property type="evidence" value="ECO:0007669"/>
    <property type="project" value="InterPro"/>
</dbReference>
<dbReference type="InterPro" id="IPR005087">
    <property type="entry name" value="CBM11"/>
</dbReference>
<protein>
    <submittedName>
        <fullName evidence="8">Carbohydrate binding protein with CBM11 domain</fullName>
    </submittedName>
</protein>
<feature type="chain" id="PRO_5039673482" evidence="6">
    <location>
        <begin position="34"/>
        <end position="1183"/>
    </location>
</feature>
<dbReference type="Pfam" id="PF19078">
    <property type="entry name" value="Big_12"/>
    <property type="match status" value="1"/>
</dbReference>
<dbReference type="EMBL" id="RKRA01000001">
    <property type="protein sequence ID" value="RPF25852.1"/>
    <property type="molecule type" value="Genomic_DNA"/>
</dbReference>
<dbReference type="InterPro" id="IPR000757">
    <property type="entry name" value="Beta-glucanase-like"/>
</dbReference>
<organism evidence="8 9">
    <name type="scientific">Georgenia muralis</name>
    <dbReference type="NCBI Taxonomy" id="154117"/>
    <lineage>
        <taxon>Bacteria</taxon>
        <taxon>Bacillati</taxon>
        <taxon>Actinomycetota</taxon>
        <taxon>Actinomycetes</taxon>
        <taxon>Micrococcales</taxon>
        <taxon>Bogoriellaceae</taxon>
        <taxon>Georgenia</taxon>
    </lineage>
</organism>
<dbReference type="Pfam" id="PF03160">
    <property type="entry name" value="Calx-beta"/>
    <property type="match status" value="1"/>
</dbReference>
<dbReference type="GO" id="GO:0030245">
    <property type="term" value="P:cellulose catabolic process"/>
    <property type="evidence" value="ECO:0007669"/>
    <property type="project" value="InterPro"/>
</dbReference>
<dbReference type="GO" id="GO:0008810">
    <property type="term" value="F:cellulase activity"/>
    <property type="evidence" value="ECO:0007669"/>
    <property type="project" value="InterPro"/>
</dbReference>
<evidence type="ECO:0000256" key="2">
    <source>
        <dbReference type="ARBA" id="ARBA00022729"/>
    </source>
</evidence>
<feature type="region of interest" description="Disordered" evidence="5">
    <location>
        <begin position="440"/>
        <end position="464"/>
    </location>
</feature>
<keyword evidence="3" id="KW-0677">Repeat</keyword>
<evidence type="ECO:0000313" key="8">
    <source>
        <dbReference type="EMBL" id="RPF25852.1"/>
    </source>
</evidence>
<dbReference type="Pfam" id="PF00722">
    <property type="entry name" value="Glyco_hydro_16"/>
    <property type="match status" value="1"/>
</dbReference>
<dbReference type="CDD" id="cd08023">
    <property type="entry name" value="GH16_laminarinase_like"/>
    <property type="match status" value="1"/>
</dbReference>
<feature type="domain" description="GH16" evidence="7">
    <location>
        <begin position="540"/>
        <end position="805"/>
    </location>
</feature>
<dbReference type="SUPFAM" id="SSF49785">
    <property type="entry name" value="Galactose-binding domain-like"/>
    <property type="match status" value="2"/>
</dbReference>
<feature type="compositionally biased region" description="Pro residues" evidence="5">
    <location>
        <begin position="1167"/>
        <end position="1177"/>
    </location>
</feature>
<dbReference type="SUPFAM" id="SSF49899">
    <property type="entry name" value="Concanavalin A-like lectins/glucanases"/>
    <property type="match status" value="1"/>
</dbReference>
<sequence>MTASTHPPSRLRRGAALATAAALSLTAVGVAGAAGAEPPVLVVEDFESLPAGTDPDGVPVGFTTFQGAGSTVTIDTAAPPAPTDGVDGQALRMDVDVTSYAGVVDAFPNEAVNRWVPQDWSAYKGFTMWLRGLGTGNTLFVDLLENRNPGSTSDDAERWSVDVVDDFTGWREISIPFAELTRKGVGNNAPDDGFEGTEVHGWALGALGTGGARTYWVDNVGVYGVAEVPDLAVGLAARNVDVPEGTTGEVTVRLNRTMREEDPDQVTVGYAVEPGTAQAGRDYTPVTGTLTFTKDGPRELTFPLETVDNGKDDGDRRVILRLSDPVGAAAGIMQAAGTILDDEPYDPLLLDDFERAPDLWDGSDAVTLDNPEIASADPDAVPGQGAQERVLAATVGGPVGVDVEVEGQLCNAGNGVVTVSVLSTPDFDATSVDHTTVTLGDAHETHVDPTGQPRRHEADTDGDGRTDLVLHVRAKETGLACDDQALPLAGETFDGRAITNLPAQERFGRDFALGQDWSETEGMSFWYRGQGSGDEIGVEVLDNRAPDPGPQGWDLVWSDEFDEAAGTRPNPDNWGYELGDGTVNGIPGWGNSELQYYTDSPDNAATDGEGNLVITAREADGEQCYYGECEHTSARLLSKHKAEFAYGRIEARIQVPDGGAGLWPAFWSLGTDIDQVGWPQTGEIDFMEYVSRIPGEVFGTVHGPGYSGGEAYGDIVTVEGGVPGEFRTTTVVWGPDRIEWYLDGERYHTATPADVAPDEWVFNDPVFLLLNMAVGGSFGGVVDPATTFPQEMKVDYVRVFQGPDTAERFEASFVDDSTGWREVSLPFTDFERSADQPAGAPDDGFGLDEVWGYGFGVPSGSGTVLLDQVRLSDTTAPQVSITDDVTAETANGDVTFTFAFSEDVGTSFTASDVVLTGGTKGAFTRVDATHATLVARPPADSTGTLEVAVAAGAFSDLAGNANTAGASARQAYDTPPAPSGGVVITFDEEPAPGLTGFGGAAGAVVADPTDAGNQVAQIVRSAPSELWAGVTVSTGPGLTVPAIPFDVATTMTARVWSPEAGVPVRLKVEDATDGAVSVETEATTTTAGAWETLTFDLAEHVPGTAALDPAATYDKVSVFFDFGTAYSAEDAAATFYLDDLGYPVAPGLVISFDPAPTCSASAVPRTPRSPPTRPTPPTRCCGS</sequence>
<dbReference type="InterPro" id="IPR003644">
    <property type="entry name" value="Calx_beta"/>
</dbReference>
<dbReference type="Proteomes" id="UP000280726">
    <property type="component" value="Unassembled WGS sequence"/>
</dbReference>
<feature type="region of interest" description="Disordered" evidence="5">
    <location>
        <begin position="1159"/>
        <end position="1183"/>
    </location>
</feature>
<dbReference type="Gene3D" id="2.60.120.430">
    <property type="entry name" value="Galactose-binding lectin"/>
    <property type="match status" value="1"/>
</dbReference>
<dbReference type="Pfam" id="PF03425">
    <property type="entry name" value="CBM_11"/>
    <property type="match status" value="2"/>
</dbReference>
<dbReference type="AlphaFoldDB" id="A0A3N4ZJP6"/>
<dbReference type="InterPro" id="IPR044048">
    <property type="entry name" value="Big_12"/>
</dbReference>
<evidence type="ECO:0000256" key="6">
    <source>
        <dbReference type="SAM" id="SignalP"/>
    </source>
</evidence>
<comment type="similarity">
    <text evidence="1">Belongs to the glycosyl hydrolase 16 family.</text>
</comment>
<gene>
    <name evidence="8" type="ORF">EDD32_0265</name>
</gene>
<dbReference type="PANTHER" id="PTHR10963:SF55">
    <property type="entry name" value="GLYCOSIDE HYDROLASE FAMILY 16 PROTEIN"/>
    <property type="match status" value="1"/>
</dbReference>
<dbReference type="GO" id="GO:0007154">
    <property type="term" value="P:cell communication"/>
    <property type="evidence" value="ECO:0007669"/>
    <property type="project" value="InterPro"/>
</dbReference>
<dbReference type="InterPro" id="IPR013320">
    <property type="entry name" value="ConA-like_dom_sf"/>
</dbReference>
<name>A0A3N4ZJP6_9MICO</name>
<keyword evidence="9" id="KW-1185">Reference proteome</keyword>
<keyword evidence="4" id="KW-0106">Calcium</keyword>